<evidence type="ECO:0000313" key="2">
    <source>
        <dbReference type="EMBL" id="KXU82445.1"/>
    </source>
</evidence>
<dbReference type="AlphaFoldDB" id="A0A149PBN5"/>
<dbReference type="OrthoDB" id="9075047at2"/>
<protein>
    <recommendedName>
        <fullName evidence="1">DeoxyPurine in DNA protein A domain-containing protein</fullName>
    </recommendedName>
</protein>
<dbReference type="STRING" id="1399968.CI15_33465"/>
<evidence type="ECO:0000313" key="3">
    <source>
        <dbReference type="Proteomes" id="UP000075613"/>
    </source>
</evidence>
<sequence>MRFFTGLHQPSDAQHFDAAFVSVKRLAKRKSGFSVGDWIMDSGAFTTILTHGGYPERVEVYAAEIKRWSTNGNLLAAVAQDYMCEAHMLKITGMTIEQHQQLTIERYDALLKCDVGGVYIMPVLQGYSPADYVRHIEMYGDRLKHGAWVGVGSVCKRNGDPRAIEAVLMAIKAVRPDLKLHGFGLKSTALSSWIVRELLHTADSMAWSFAARKQGRNANDWREAKAWTERINGRPEPAQQWLFSAEELCTA</sequence>
<feature type="domain" description="DeoxyPurine in DNA protein A" evidence="1">
    <location>
        <begin position="3"/>
        <end position="214"/>
    </location>
</feature>
<proteinExistence type="predicted"/>
<dbReference type="Proteomes" id="UP000075613">
    <property type="component" value="Unassembled WGS sequence"/>
</dbReference>
<accession>A0A149PBN5</accession>
<keyword evidence="3" id="KW-1185">Reference proteome</keyword>
<organism evidence="2 3">
    <name type="scientific">Paraburkholderia monticola</name>
    <dbReference type="NCBI Taxonomy" id="1399968"/>
    <lineage>
        <taxon>Bacteria</taxon>
        <taxon>Pseudomonadati</taxon>
        <taxon>Pseudomonadota</taxon>
        <taxon>Betaproteobacteria</taxon>
        <taxon>Burkholderiales</taxon>
        <taxon>Burkholderiaceae</taxon>
        <taxon>Paraburkholderia</taxon>
    </lineage>
</organism>
<gene>
    <name evidence="2" type="ORF">CI15_33465</name>
</gene>
<dbReference type="Pfam" id="PF23859">
    <property type="entry name" value="DpdA"/>
    <property type="match status" value="1"/>
</dbReference>
<comment type="caution">
    <text evidence="2">The sequence shown here is derived from an EMBL/GenBank/DDBJ whole genome shotgun (WGS) entry which is preliminary data.</text>
</comment>
<reference evidence="2 3" key="1">
    <citation type="journal article" date="2015" name="Int. J. Syst. Evol. Microbiol.">
        <title>Burkholderia monticola sp. nov., isolated from mountain soil.</title>
        <authorList>
            <person name="Baek I."/>
            <person name="Seo B."/>
            <person name="Lee I."/>
            <person name="Yi H."/>
            <person name="Chun J."/>
        </authorList>
    </citation>
    <scope>NUCLEOTIDE SEQUENCE [LARGE SCALE GENOMIC DNA]</scope>
    <source>
        <strain evidence="2 3">JC2948</strain>
    </source>
</reference>
<evidence type="ECO:0000259" key="1">
    <source>
        <dbReference type="Pfam" id="PF23859"/>
    </source>
</evidence>
<dbReference type="InterPro" id="IPR055645">
    <property type="entry name" value="DpdA"/>
</dbReference>
<name>A0A149PBN5_9BURK</name>
<dbReference type="RefSeq" id="WP_062137536.1">
    <property type="nucleotide sequence ID" value="NZ_LRBG01000039.1"/>
</dbReference>
<dbReference type="EMBL" id="LRBG01000039">
    <property type="protein sequence ID" value="KXU82445.1"/>
    <property type="molecule type" value="Genomic_DNA"/>
</dbReference>